<evidence type="ECO:0000259" key="1">
    <source>
        <dbReference type="Pfam" id="PF21758"/>
    </source>
</evidence>
<dbReference type="EMBL" id="CP119317">
    <property type="protein sequence ID" value="WEK56018.1"/>
    <property type="molecule type" value="Genomic_DNA"/>
</dbReference>
<name>A0AA95JBZ7_9BACL</name>
<feature type="domain" description="Prenylated flavin chaperone LpdD-like" evidence="1">
    <location>
        <begin position="1"/>
        <end position="94"/>
    </location>
</feature>
<sequence>MGHDIVFLVTGGTAHIGSIATAYVGGDGGVYTDVLTLPGHREGELAVDLAKMAAHSLGRTVAVLVGIHLEQPSRQDIEDIVAEAKRKMKDRLEQI</sequence>
<dbReference type="InterPro" id="IPR048844">
    <property type="entry name" value="LpdD_chaperone-like"/>
</dbReference>
<gene>
    <name evidence="2" type="ORF">P0Y55_08210</name>
</gene>
<organism evidence="2 3">
    <name type="scientific">Candidatus Cohnella colombiensis</name>
    <dbReference type="NCBI Taxonomy" id="3121368"/>
    <lineage>
        <taxon>Bacteria</taxon>
        <taxon>Bacillati</taxon>
        <taxon>Bacillota</taxon>
        <taxon>Bacilli</taxon>
        <taxon>Bacillales</taxon>
        <taxon>Paenibacillaceae</taxon>
        <taxon>Cohnella</taxon>
    </lineage>
</organism>
<proteinExistence type="predicted"/>
<reference evidence="2" key="1">
    <citation type="submission" date="2023-03" db="EMBL/GenBank/DDBJ databases">
        <title>Andean soil-derived lignocellulolytic bacterial consortium as a source of novel taxa and putative plastic-active enzymes.</title>
        <authorList>
            <person name="Diaz-Garcia L."/>
            <person name="Chuvochina M."/>
            <person name="Feuerriegel G."/>
            <person name="Bunk B."/>
            <person name="Sproer C."/>
            <person name="Streit W.R."/>
            <person name="Rodriguez L.M."/>
            <person name="Overmann J."/>
            <person name="Jimenez D.J."/>
        </authorList>
    </citation>
    <scope>NUCLEOTIDE SEQUENCE</scope>
    <source>
        <strain evidence="2">MAG 2441</strain>
    </source>
</reference>
<dbReference type="Proteomes" id="UP001178662">
    <property type="component" value="Chromosome"/>
</dbReference>
<keyword evidence="3" id="KW-1185">Reference proteome</keyword>
<accession>A0AA95JBZ7</accession>
<protein>
    <recommendedName>
        <fullName evidence="1">Prenylated flavin chaperone LpdD-like domain-containing protein</fullName>
    </recommendedName>
</protein>
<evidence type="ECO:0000313" key="3">
    <source>
        <dbReference type="Proteomes" id="UP001178662"/>
    </source>
</evidence>
<evidence type="ECO:0000313" key="2">
    <source>
        <dbReference type="EMBL" id="WEK56018.1"/>
    </source>
</evidence>
<dbReference type="Pfam" id="PF21758">
    <property type="entry name" value="PAC_bac"/>
    <property type="match status" value="1"/>
</dbReference>
<dbReference type="AlphaFoldDB" id="A0AA95JBZ7"/>